<sequence length="521" mass="60333">MYTYIVIDDEGLMRKGTIKKLEPLKDRISCAGEAEDGSRALELIEETDPDIIITDMNMPVMDGTQLLPILTERFPGKRIIVISGYKDFEYMKHALTAKAVDYLLKPFSRQDLQDAVLRAVSQLEKGAAIENQLISSEESRESARYEYDIQMLKNVVLGYHTDSCNITSEKLKFISRTHDLILMTLHCPSPINEKDIQDFLEENGFGDLALYLQHIHHKTLGFLVLFIPEHAALLPKDLCRQIVRSLGHLFFELSLDVSYGISGVHHSLGELHEAFIETVSALNSGHPGDTVNSYYYSKSPQEAQAIVWERMDEFLFRVEAGMSEQVGELLDELFLHFSQEAAYTLYDIKVFCFRLADQARHIMSQYIEQINPDSANSSMQNILNGLFDLEELKQYYLQFFQNIAGILKLQSVYAGNDTVEKMKVYIERHYQNNLTIEFLSSLFYMNRSYLSHLFKEKTGDTYVNYLNHIRIEKAKQLLLDSSKKMYQIARSVGYDNVKYFFRVFKKYEHMTPEQYRSRNEI</sequence>
<dbReference type="InterPro" id="IPR018060">
    <property type="entry name" value="HTH_AraC"/>
</dbReference>
<dbReference type="InterPro" id="IPR009057">
    <property type="entry name" value="Homeodomain-like_sf"/>
</dbReference>
<dbReference type="Proteomes" id="UP000245412">
    <property type="component" value="Unassembled WGS sequence"/>
</dbReference>
<evidence type="ECO:0000256" key="3">
    <source>
        <dbReference type="ARBA" id="ARBA00023125"/>
    </source>
</evidence>
<evidence type="ECO:0000313" key="11">
    <source>
        <dbReference type="Proteomes" id="UP000245412"/>
    </source>
</evidence>
<dbReference type="PROSITE" id="PS50006">
    <property type="entry name" value="FHA_DOMAIN"/>
    <property type="match status" value="1"/>
</dbReference>
<reference evidence="10 11" key="1">
    <citation type="submission" date="2018-05" db="EMBL/GenBank/DDBJ databases">
        <authorList>
            <person name="Goeker M."/>
            <person name="Huntemann M."/>
            <person name="Clum A."/>
            <person name="Pillay M."/>
            <person name="Palaniappan K."/>
            <person name="Varghese N."/>
            <person name="Mikhailova N."/>
            <person name="Stamatis D."/>
            <person name="Reddy T."/>
            <person name="Daum C."/>
            <person name="Shapiro N."/>
            <person name="Ivanova N."/>
            <person name="Kyrpides N."/>
            <person name="Woyke T."/>
        </authorList>
    </citation>
    <scope>NUCLEOTIDE SEQUENCE [LARGE SCALE GENOMIC DNA]</scope>
    <source>
        <strain evidence="10 11">DSM 26524</strain>
    </source>
</reference>
<dbReference type="Pfam" id="PF00072">
    <property type="entry name" value="Response_reg"/>
    <property type="match status" value="1"/>
</dbReference>
<dbReference type="RefSeq" id="WP_109626655.1">
    <property type="nucleotide sequence ID" value="NZ_CABJAT010000006.1"/>
</dbReference>
<dbReference type="SMART" id="SM00448">
    <property type="entry name" value="REC"/>
    <property type="match status" value="1"/>
</dbReference>
<evidence type="ECO:0000259" key="8">
    <source>
        <dbReference type="PROSITE" id="PS50006"/>
    </source>
</evidence>
<gene>
    <name evidence="10" type="ORF">C7383_106312</name>
</gene>
<dbReference type="Pfam" id="PF12833">
    <property type="entry name" value="HTH_18"/>
    <property type="match status" value="1"/>
</dbReference>
<accession>A0AB73T4N3</accession>
<dbReference type="GO" id="GO:0043565">
    <property type="term" value="F:sequence-specific DNA binding"/>
    <property type="evidence" value="ECO:0007669"/>
    <property type="project" value="InterPro"/>
</dbReference>
<dbReference type="InterPro" id="IPR000253">
    <property type="entry name" value="FHA_dom"/>
</dbReference>
<keyword evidence="11" id="KW-1185">Reference proteome</keyword>
<feature type="modified residue" description="4-aspartylphosphate" evidence="6">
    <location>
        <position position="55"/>
    </location>
</feature>
<keyword evidence="6" id="KW-0597">Phosphoprotein</keyword>
<dbReference type="PANTHER" id="PTHR43280:SF28">
    <property type="entry name" value="HTH-TYPE TRANSCRIPTIONAL ACTIVATOR RHAS"/>
    <property type="match status" value="1"/>
</dbReference>
<dbReference type="PROSITE" id="PS01124">
    <property type="entry name" value="HTH_ARAC_FAMILY_2"/>
    <property type="match status" value="1"/>
</dbReference>
<evidence type="ECO:0000256" key="2">
    <source>
        <dbReference type="ARBA" id="ARBA00023015"/>
    </source>
</evidence>
<dbReference type="AlphaFoldDB" id="A0AB73T4N3"/>
<dbReference type="GO" id="GO:0000160">
    <property type="term" value="P:phosphorelay signal transduction system"/>
    <property type="evidence" value="ECO:0007669"/>
    <property type="project" value="InterPro"/>
</dbReference>
<keyword evidence="2" id="KW-0805">Transcription regulation</keyword>
<dbReference type="PANTHER" id="PTHR43280">
    <property type="entry name" value="ARAC-FAMILY TRANSCRIPTIONAL REGULATOR"/>
    <property type="match status" value="1"/>
</dbReference>
<dbReference type="GO" id="GO:0003700">
    <property type="term" value="F:DNA-binding transcription factor activity"/>
    <property type="evidence" value="ECO:0007669"/>
    <property type="project" value="InterPro"/>
</dbReference>
<feature type="domain" description="FHA" evidence="8">
    <location>
        <begin position="155"/>
        <end position="204"/>
    </location>
</feature>
<comment type="function">
    <text evidence="5">May play the central regulatory role in sporulation. It may be an element of the effector pathway responsible for the activation of sporulation genes in response to nutritional stress. Spo0A may act in concert with spo0H (a sigma factor) to control the expression of some genes that are critical to the sporulation process.</text>
</comment>
<evidence type="ECO:0000256" key="6">
    <source>
        <dbReference type="PROSITE-ProRule" id="PRU00169"/>
    </source>
</evidence>
<feature type="domain" description="HTH araC/xylS-type" evidence="7">
    <location>
        <begin position="420"/>
        <end position="518"/>
    </location>
</feature>
<evidence type="ECO:0000256" key="5">
    <source>
        <dbReference type="ARBA" id="ARBA00024867"/>
    </source>
</evidence>
<name>A0AB73T4N3_9FIRM</name>
<protein>
    <recommendedName>
        <fullName evidence="1">Stage 0 sporulation protein A homolog</fullName>
    </recommendedName>
</protein>
<evidence type="ECO:0000256" key="1">
    <source>
        <dbReference type="ARBA" id="ARBA00018672"/>
    </source>
</evidence>
<feature type="domain" description="Response regulatory" evidence="9">
    <location>
        <begin position="3"/>
        <end position="120"/>
    </location>
</feature>
<dbReference type="Gene3D" id="3.40.50.2300">
    <property type="match status" value="1"/>
</dbReference>
<comment type="caution">
    <text evidence="10">The sequence shown here is derived from an EMBL/GenBank/DDBJ whole genome shotgun (WGS) entry which is preliminary data.</text>
</comment>
<dbReference type="InterPro" id="IPR001789">
    <property type="entry name" value="Sig_transdc_resp-reg_receiver"/>
</dbReference>
<dbReference type="PROSITE" id="PS50110">
    <property type="entry name" value="RESPONSE_REGULATORY"/>
    <property type="match status" value="1"/>
</dbReference>
<keyword evidence="3" id="KW-0238">DNA-binding</keyword>
<dbReference type="SUPFAM" id="SSF46689">
    <property type="entry name" value="Homeodomain-like"/>
    <property type="match status" value="2"/>
</dbReference>
<organism evidence="10 11">
    <name type="scientific">Murimonas intestini</name>
    <dbReference type="NCBI Taxonomy" id="1337051"/>
    <lineage>
        <taxon>Bacteria</taxon>
        <taxon>Bacillati</taxon>
        <taxon>Bacillota</taxon>
        <taxon>Clostridia</taxon>
        <taxon>Lachnospirales</taxon>
        <taxon>Lachnospiraceae</taxon>
        <taxon>Murimonas</taxon>
    </lineage>
</organism>
<dbReference type="Gene3D" id="1.10.10.60">
    <property type="entry name" value="Homeodomain-like"/>
    <property type="match status" value="2"/>
</dbReference>
<dbReference type="SMART" id="SM00342">
    <property type="entry name" value="HTH_ARAC"/>
    <property type="match status" value="1"/>
</dbReference>
<dbReference type="EMBL" id="QGGY01000006">
    <property type="protein sequence ID" value="PWJ75742.1"/>
    <property type="molecule type" value="Genomic_DNA"/>
</dbReference>
<evidence type="ECO:0000259" key="9">
    <source>
        <dbReference type="PROSITE" id="PS50110"/>
    </source>
</evidence>
<evidence type="ECO:0000256" key="4">
    <source>
        <dbReference type="ARBA" id="ARBA00023163"/>
    </source>
</evidence>
<dbReference type="CDD" id="cd17536">
    <property type="entry name" value="REC_YesN-like"/>
    <property type="match status" value="1"/>
</dbReference>
<evidence type="ECO:0000313" key="10">
    <source>
        <dbReference type="EMBL" id="PWJ75742.1"/>
    </source>
</evidence>
<keyword evidence="4" id="KW-0804">Transcription</keyword>
<dbReference type="SUPFAM" id="SSF52172">
    <property type="entry name" value="CheY-like"/>
    <property type="match status" value="1"/>
</dbReference>
<evidence type="ECO:0000259" key="7">
    <source>
        <dbReference type="PROSITE" id="PS01124"/>
    </source>
</evidence>
<proteinExistence type="predicted"/>
<dbReference type="InterPro" id="IPR011006">
    <property type="entry name" value="CheY-like_superfamily"/>
</dbReference>